<accession>A0A8E0ID32</accession>
<dbReference type="AlphaFoldDB" id="A0A8E0ID32"/>
<evidence type="ECO:0000313" key="2">
    <source>
        <dbReference type="Proteomes" id="UP000014303"/>
    </source>
</evidence>
<name>A0A8E0ID32_LACPA</name>
<feature type="non-terminal residue" evidence="1">
    <location>
        <position position="96"/>
    </location>
</feature>
<reference evidence="1 2" key="1">
    <citation type="journal article" date="2013" name="PLoS ONE">
        <title>Lactobacillus paracasei comparative genomics: towards species pan-genome definition and exploitation of diversity.</title>
        <authorList>
            <person name="Smokvina T."/>
            <person name="Wels M."/>
            <person name="Polka J."/>
            <person name="Chervaux C."/>
            <person name="Brisse S."/>
            <person name="Boekhorst J."/>
            <person name="van Hylckama Vlieg J.E."/>
            <person name="Siezen R.J."/>
        </authorList>
    </citation>
    <scope>NUCLEOTIDE SEQUENCE [LARGE SCALE GENOMIC DNA]</scope>
    <source>
        <strain evidence="1 2">Lpp7</strain>
    </source>
</reference>
<dbReference type="EMBL" id="ANJV01000394">
    <property type="protein sequence ID" value="EPC48746.1"/>
    <property type="molecule type" value="Genomic_DNA"/>
</dbReference>
<gene>
    <name evidence="1" type="ORF">Lpp7_14380</name>
</gene>
<comment type="caution">
    <text evidence="1">The sequence shown here is derived from an EMBL/GenBank/DDBJ whole genome shotgun (WGS) entry which is preliminary data.</text>
</comment>
<protein>
    <submittedName>
        <fullName evidence="1">Antimicrobial peptide ABC transporter permease</fullName>
    </submittedName>
</protein>
<sequence length="96" mass="10770">MTKKYLYANGHPAKVGTNFIVSQDFLEKNHISTKSAMGKQVAFEVYIPYAQYLSESELPTNNKKKVAIDGNIYVQQPLAATITGVYASNYPYDRSE</sequence>
<organism evidence="1 2">
    <name type="scientific">Lacticaseibacillus paracasei subsp. paracasei Lpp7</name>
    <dbReference type="NCBI Taxonomy" id="1256200"/>
    <lineage>
        <taxon>Bacteria</taxon>
        <taxon>Bacillati</taxon>
        <taxon>Bacillota</taxon>
        <taxon>Bacilli</taxon>
        <taxon>Lactobacillales</taxon>
        <taxon>Lactobacillaceae</taxon>
        <taxon>Lacticaseibacillus</taxon>
    </lineage>
</organism>
<evidence type="ECO:0000313" key="1">
    <source>
        <dbReference type="EMBL" id="EPC48746.1"/>
    </source>
</evidence>
<proteinExistence type="predicted"/>
<dbReference type="Proteomes" id="UP000014303">
    <property type="component" value="Unassembled WGS sequence"/>
</dbReference>